<dbReference type="EMBL" id="BLVP01000007">
    <property type="protein sequence ID" value="GFM36879.1"/>
    <property type="molecule type" value="Genomic_DNA"/>
</dbReference>
<dbReference type="Proteomes" id="UP000503820">
    <property type="component" value="Unassembled WGS sequence"/>
</dbReference>
<protein>
    <submittedName>
        <fullName evidence="2">Uncharacterized protein</fullName>
    </submittedName>
</protein>
<reference evidence="2 3" key="1">
    <citation type="submission" date="2020-05" db="EMBL/GenBank/DDBJ databases">
        <title>Draft genome sequence of Desulfovibrio psychrotolerans JS1T.</title>
        <authorList>
            <person name="Ueno A."/>
            <person name="Tamazawa S."/>
            <person name="Tamamura S."/>
            <person name="Murakami T."/>
            <person name="Kiyama T."/>
            <person name="Inomata H."/>
            <person name="Amano Y."/>
            <person name="Miyakawa K."/>
            <person name="Tamaki H."/>
            <person name="Naganuma T."/>
            <person name="Kaneko K."/>
        </authorList>
    </citation>
    <scope>NUCLEOTIDE SEQUENCE [LARGE SCALE GENOMIC DNA]</scope>
    <source>
        <strain evidence="2 3">JS1</strain>
    </source>
</reference>
<accession>A0A7J0BT41</accession>
<evidence type="ECO:0000313" key="2">
    <source>
        <dbReference type="EMBL" id="GFM36879.1"/>
    </source>
</evidence>
<organism evidence="2 3">
    <name type="scientific">Desulfovibrio psychrotolerans</name>
    <dbReference type="NCBI Taxonomy" id="415242"/>
    <lineage>
        <taxon>Bacteria</taxon>
        <taxon>Pseudomonadati</taxon>
        <taxon>Thermodesulfobacteriota</taxon>
        <taxon>Desulfovibrionia</taxon>
        <taxon>Desulfovibrionales</taxon>
        <taxon>Desulfovibrionaceae</taxon>
        <taxon>Desulfovibrio</taxon>
    </lineage>
</organism>
<sequence>MLIVHKKTFNLGAIMLIGFSIIFLGMFTPNFGNGLNAFEAADKLFNSISKGSTYYMTEIGVRAKAEGDKQVTLTLHLDNEQDAARVQTVFGTVAEATQQGNDVIVTGNLAEILTKAVQDSDVMFANNEQPLVDAYGMSGKEGMYMWWKGLRAAEKDLKKQELFKEAALVTTIVNRGVEVGYNYYGIVPESAASRSGILAFSLIFYVVYTLWFGYAIFYLFDGVGLKMKGGKKKEV</sequence>
<feature type="transmembrane region" description="Helical" evidence="1">
    <location>
        <begin position="9"/>
        <end position="27"/>
    </location>
</feature>
<name>A0A7J0BT41_9BACT</name>
<gene>
    <name evidence="2" type="ORF">DSM19430T_15630</name>
</gene>
<proteinExistence type="predicted"/>
<comment type="caution">
    <text evidence="2">The sequence shown here is derived from an EMBL/GenBank/DDBJ whole genome shotgun (WGS) entry which is preliminary data.</text>
</comment>
<evidence type="ECO:0000313" key="3">
    <source>
        <dbReference type="Proteomes" id="UP000503820"/>
    </source>
</evidence>
<keyword evidence="3" id="KW-1185">Reference proteome</keyword>
<evidence type="ECO:0000256" key="1">
    <source>
        <dbReference type="SAM" id="Phobius"/>
    </source>
</evidence>
<keyword evidence="1" id="KW-0472">Membrane</keyword>
<feature type="transmembrane region" description="Helical" evidence="1">
    <location>
        <begin position="197"/>
        <end position="220"/>
    </location>
</feature>
<keyword evidence="1" id="KW-0812">Transmembrane</keyword>
<dbReference type="AlphaFoldDB" id="A0A7J0BT41"/>
<keyword evidence="1" id="KW-1133">Transmembrane helix</keyword>
<dbReference type="RefSeq" id="WP_174409528.1">
    <property type="nucleotide sequence ID" value="NZ_BLVP01000007.1"/>
</dbReference>